<accession>A0ABT5JTJ5</accession>
<keyword evidence="1" id="KW-0812">Transmembrane</keyword>
<protein>
    <recommendedName>
        <fullName evidence="4">Heme exporter protein D</fullName>
    </recommendedName>
</protein>
<proteinExistence type="predicted"/>
<dbReference type="Proteomes" id="UP001216558">
    <property type="component" value="Unassembled WGS sequence"/>
</dbReference>
<gene>
    <name evidence="2" type="ORF">OIK40_14270</name>
</gene>
<reference evidence="2 3" key="1">
    <citation type="submission" date="2022-10" db="EMBL/GenBank/DDBJ databases">
        <title>Erythrobacter sp. sf7 Genome sequencing.</title>
        <authorList>
            <person name="Park S."/>
        </authorList>
    </citation>
    <scope>NUCLEOTIDE SEQUENCE [LARGE SCALE GENOMIC DNA]</scope>
    <source>
        <strain evidence="3">sf7</strain>
    </source>
</reference>
<feature type="transmembrane region" description="Helical" evidence="1">
    <location>
        <begin position="12"/>
        <end position="30"/>
    </location>
</feature>
<dbReference type="RefSeq" id="WP_273679022.1">
    <property type="nucleotide sequence ID" value="NZ_JAQQXQ010000014.1"/>
</dbReference>
<evidence type="ECO:0000313" key="2">
    <source>
        <dbReference type="EMBL" id="MDC8755811.1"/>
    </source>
</evidence>
<comment type="caution">
    <text evidence="2">The sequence shown here is derived from an EMBL/GenBank/DDBJ whole genome shotgun (WGS) entry which is preliminary data.</text>
</comment>
<evidence type="ECO:0008006" key="4">
    <source>
        <dbReference type="Google" id="ProtNLM"/>
    </source>
</evidence>
<name>A0ABT5JTJ5_9SPHN</name>
<evidence type="ECO:0000313" key="3">
    <source>
        <dbReference type="Proteomes" id="UP001216558"/>
    </source>
</evidence>
<keyword evidence="3" id="KW-1185">Reference proteome</keyword>
<evidence type="ECO:0000256" key="1">
    <source>
        <dbReference type="SAM" id="Phobius"/>
    </source>
</evidence>
<keyword evidence="1" id="KW-0472">Membrane</keyword>
<sequence length="46" mass="5332">MREELAQWDFVILAYAVGLIALAGLSIWAWRAMVRAEAKRDATRRR</sequence>
<dbReference type="EMBL" id="JAQQXQ010000014">
    <property type="protein sequence ID" value="MDC8755811.1"/>
    <property type="molecule type" value="Genomic_DNA"/>
</dbReference>
<keyword evidence="1" id="KW-1133">Transmembrane helix</keyword>
<organism evidence="2 3">
    <name type="scientific">Erythrobacter fulvus</name>
    <dbReference type="NCBI Taxonomy" id="2987523"/>
    <lineage>
        <taxon>Bacteria</taxon>
        <taxon>Pseudomonadati</taxon>
        <taxon>Pseudomonadota</taxon>
        <taxon>Alphaproteobacteria</taxon>
        <taxon>Sphingomonadales</taxon>
        <taxon>Erythrobacteraceae</taxon>
        <taxon>Erythrobacter/Porphyrobacter group</taxon>
        <taxon>Erythrobacter</taxon>
    </lineage>
</organism>